<protein>
    <submittedName>
        <fullName evidence="1">Uncharacterized protein</fullName>
    </submittedName>
</protein>
<reference evidence="1 2" key="1">
    <citation type="submission" date="2018-05" db="EMBL/GenBank/DDBJ databases">
        <title>Genomic Encyclopedia of Type Strains, Phase III (KMG-III): the genomes of soil and plant-associated and newly described type strains.</title>
        <authorList>
            <person name="Whitman W."/>
        </authorList>
    </citation>
    <scope>NUCLEOTIDE SEQUENCE [LARGE SCALE GENOMIC DNA]</scope>
    <source>
        <strain evidence="1 2">CECT 5696</strain>
    </source>
</reference>
<organism evidence="1 2">
    <name type="scientific">Paenibacillus cellulosilyticus</name>
    <dbReference type="NCBI Taxonomy" id="375489"/>
    <lineage>
        <taxon>Bacteria</taxon>
        <taxon>Bacillati</taxon>
        <taxon>Bacillota</taxon>
        <taxon>Bacilli</taxon>
        <taxon>Bacillales</taxon>
        <taxon>Paenibacillaceae</taxon>
        <taxon>Paenibacillus</taxon>
    </lineage>
</organism>
<evidence type="ECO:0000313" key="1">
    <source>
        <dbReference type="EMBL" id="PWV99519.1"/>
    </source>
</evidence>
<sequence>MNGWIDEWMDGCWMVGELDRSVGIGLNFNDLAVATA</sequence>
<dbReference type="AlphaFoldDB" id="A0A2V2YTE1"/>
<name>A0A2V2YTE1_9BACL</name>
<gene>
    <name evidence="1" type="ORF">DFQ01_11497</name>
</gene>
<evidence type="ECO:0000313" key="2">
    <source>
        <dbReference type="Proteomes" id="UP000246635"/>
    </source>
</evidence>
<dbReference type="Proteomes" id="UP000246635">
    <property type="component" value="Unassembled WGS sequence"/>
</dbReference>
<proteinExistence type="predicted"/>
<dbReference type="EMBL" id="QGTQ01000014">
    <property type="protein sequence ID" value="PWV99519.1"/>
    <property type="molecule type" value="Genomic_DNA"/>
</dbReference>
<keyword evidence="2" id="KW-1185">Reference proteome</keyword>
<accession>A0A2V2YTE1</accession>
<comment type="caution">
    <text evidence="1">The sequence shown here is derived from an EMBL/GenBank/DDBJ whole genome shotgun (WGS) entry which is preliminary data.</text>
</comment>